<dbReference type="PANTHER" id="PTHR11783">
    <property type="entry name" value="SULFOTRANSFERASE SULT"/>
    <property type="match status" value="1"/>
</dbReference>
<evidence type="ECO:0000259" key="3">
    <source>
        <dbReference type="Pfam" id="PF00685"/>
    </source>
</evidence>
<feature type="domain" description="Sulfotransferase" evidence="3">
    <location>
        <begin position="143"/>
        <end position="262"/>
    </location>
</feature>
<feature type="domain" description="Sulfotransferase" evidence="3">
    <location>
        <begin position="36"/>
        <end position="131"/>
    </location>
</feature>
<evidence type="ECO:0000256" key="1">
    <source>
        <dbReference type="ARBA" id="ARBA00005771"/>
    </source>
</evidence>
<comment type="caution">
    <text evidence="4">The sequence shown here is derived from an EMBL/GenBank/DDBJ whole genome shotgun (WGS) entry which is preliminary data.</text>
</comment>
<evidence type="ECO:0000256" key="2">
    <source>
        <dbReference type="ARBA" id="ARBA00022679"/>
    </source>
</evidence>
<keyword evidence="5" id="KW-1185">Reference proteome</keyword>
<name>A0AAN7VXV3_9COLE</name>
<evidence type="ECO:0000313" key="5">
    <source>
        <dbReference type="Proteomes" id="UP001329430"/>
    </source>
</evidence>
<comment type="similarity">
    <text evidence="1">Belongs to the sulfotransferase 1 family.</text>
</comment>
<dbReference type="InterPro" id="IPR000863">
    <property type="entry name" value="Sulfotransferase_dom"/>
</dbReference>
<protein>
    <recommendedName>
        <fullName evidence="3">Sulfotransferase domain-containing protein</fullName>
    </recommendedName>
</protein>
<proteinExistence type="inferred from homology"/>
<accession>A0AAN7VXV3</accession>
<evidence type="ECO:0000313" key="4">
    <source>
        <dbReference type="EMBL" id="KAK5650653.1"/>
    </source>
</evidence>
<dbReference type="SUPFAM" id="SSF52540">
    <property type="entry name" value="P-loop containing nucleoside triphosphate hydrolases"/>
    <property type="match status" value="1"/>
</dbReference>
<keyword evidence="2" id="KW-0808">Transferase</keyword>
<dbReference type="InterPro" id="IPR027417">
    <property type="entry name" value="P-loop_NTPase"/>
</dbReference>
<dbReference type="EMBL" id="JAVRBK010000001">
    <property type="protein sequence ID" value="KAK5650653.1"/>
    <property type="molecule type" value="Genomic_DNA"/>
</dbReference>
<dbReference type="AlphaFoldDB" id="A0AAN7VXV3"/>
<reference evidence="4 5" key="1">
    <citation type="journal article" date="2024" name="Insects">
        <title>An Improved Chromosome-Level Genome Assembly of the Firefly Pyrocoelia pectoralis.</title>
        <authorList>
            <person name="Fu X."/>
            <person name="Meyer-Rochow V.B."/>
            <person name="Ballantyne L."/>
            <person name="Zhu X."/>
        </authorList>
    </citation>
    <scope>NUCLEOTIDE SEQUENCE [LARGE SCALE GENOMIC DNA]</scope>
    <source>
        <strain evidence="4">XCY_ONT2</strain>
    </source>
</reference>
<dbReference type="Gene3D" id="3.40.50.300">
    <property type="entry name" value="P-loop containing nucleotide triphosphate hydrolases"/>
    <property type="match status" value="2"/>
</dbReference>
<gene>
    <name evidence="4" type="ORF">RI129_001682</name>
</gene>
<organism evidence="4 5">
    <name type="scientific">Pyrocoelia pectoralis</name>
    <dbReference type="NCBI Taxonomy" id="417401"/>
    <lineage>
        <taxon>Eukaryota</taxon>
        <taxon>Metazoa</taxon>
        <taxon>Ecdysozoa</taxon>
        <taxon>Arthropoda</taxon>
        <taxon>Hexapoda</taxon>
        <taxon>Insecta</taxon>
        <taxon>Pterygota</taxon>
        <taxon>Neoptera</taxon>
        <taxon>Endopterygota</taxon>
        <taxon>Coleoptera</taxon>
        <taxon>Polyphaga</taxon>
        <taxon>Elateriformia</taxon>
        <taxon>Elateroidea</taxon>
        <taxon>Lampyridae</taxon>
        <taxon>Lampyrinae</taxon>
        <taxon>Pyrocoelia</taxon>
    </lineage>
</organism>
<sequence length="268" mass="31878">MKTLREQIWQKYKNPNCNFNGMKGLIDKIRQFEVRDQDIYVLSFPKCGTTWCQEMVWLIANDLNFEGAKEAIHHRFVHIELSGLQGHMCGPKVIQTPYLTDSLKFTRNARNPRFIKCHLQNENLPKQLTSGETNSKQFCIVTDSPFGNYWDHVLYFWERRNNKNILFIKYEDMSLNIRTVIRKVAEFLNKILTEEQELKLAHWLDFKSMKMNPSCYIRFNKEDLYGQSGFIRNGKVGDYINFMSPDTVSKIDCWSQEKLKNTDYEYTY</sequence>
<dbReference type="GO" id="GO:0008146">
    <property type="term" value="F:sulfotransferase activity"/>
    <property type="evidence" value="ECO:0007669"/>
    <property type="project" value="InterPro"/>
</dbReference>
<dbReference type="Proteomes" id="UP001329430">
    <property type="component" value="Chromosome 1"/>
</dbReference>
<dbReference type="Pfam" id="PF00685">
    <property type="entry name" value="Sulfotransfer_1"/>
    <property type="match status" value="2"/>
</dbReference>